<keyword evidence="4 9" id="KW-0547">Nucleotide-binding</keyword>
<keyword evidence="11" id="KW-0472">Membrane</keyword>
<dbReference type="SUPFAM" id="SSF56112">
    <property type="entry name" value="Protein kinase-like (PK-like)"/>
    <property type="match status" value="1"/>
</dbReference>
<dbReference type="PROSITE" id="PS00108">
    <property type="entry name" value="PROTEIN_KINASE_ST"/>
    <property type="match status" value="1"/>
</dbReference>
<dbReference type="FunFam" id="1.10.510.10:FF:001023">
    <property type="entry name" value="Os07g0541700 protein"/>
    <property type="match status" value="1"/>
</dbReference>
<dbReference type="InterPro" id="IPR017441">
    <property type="entry name" value="Protein_kinase_ATP_BS"/>
</dbReference>
<evidence type="ECO:0000256" key="2">
    <source>
        <dbReference type="ARBA" id="ARBA00022527"/>
    </source>
</evidence>
<comment type="catalytic activity">
    <reaction evidence="8">
        <text>L-seryl-[protein] + ATP = O-phospho-L-seryl-[protein] + ADP + H(+)</text>
        <dbReference type="Rhea" id="RHEA:17989"/>
        <dbReference type="Rhea" id="RHEA-COMP:9863"/>
        <dbReference type="Rhea" id="RHEA-COMP:11604"/>
        <dbReference type="ChEBI" id="CHEBI:15378"/>
        <dbReference type="ChEBI" id="CHEBI:29999"/>
        <dbReference type="ChEBI" id="CHEBI:30616"/>
        <dbReference type="ChEBI" id="CHEBI:83421"/>
        <dbReference type="ChEBI" id="CHEBI:456216"/>
        <dbReference type="EC" id="2.7.11.1"/>
    </reaction>
</comment>
<dbReference type="AlphaFoldDB" id="A0A328E8A7"/>
<name>A0A328E8A7_9ASTE</name>
<gene>
    <name evidence="13" type="ORF">DM860_004598</name>
</gene>
<evidence type="ECO:0000256" key="1">
    <source>
        <dbReference type="ARBA" id="ARBA00012513"/>
    </source>
</evidence>
<dbReference type="InterPro" id="IPR008271">
    <property type="entry name" value="Ser/Thr_kinase_AS"/>
</dbReference>
<evidence type="ECO:0000256" key="7">
    <source>
        <dbReference type="ARBA" id="ARBA00047899"/>
    </source>
</evidence>
<evidence type="ECO:0000256" key="11">
    <source>
        <dbReference type="SAM" id="Phobius"/>
    </source>
</evidence>
<dbReference type="Proteomes" id="UP000249390">
    <property type="component" value="Unassembled WGS sequence"/>
</dbReference>
<dbReference type="Gene3D" id="1.10.510.10">
    <property type="entry name" value="Transferase(Phosphotransferase) domain 1"/>
    <property type="match status" value="2"/>
</dbReference>
<evidence type="ECO:0000313" key="14">
    <source>
        <dbReference type="Proteomes" id="UP000249390"/>
    </source>
</evidence>
<feature type="region of interest" description="Disordered" evidence="10">
    <location>
        <begin position="456"/>
        <end position="483"/>
    </location>
</feature>
<feature type="region of interest" description="Disordered" evidence="10">
    <location>
        <begin position="410"/>
        <end position="440"/>
    </location>
</feature>
<keyword evidence="14" id="KW-1185">Reference proteome</keyword>
<feature type="compositionally biased region" description="Basic residues" evidence="10">
    <location>
        <begin position="410"/>
        <end position="419"/>
    </location>
</feature>
<evidence type="ECO:0000256" key="6">
    <source>
        <dbReference type="ARBA" id="ARBA00022840"/>
    </source>
</evidence>
<feature type="region of interest" description="Disordered" evidence="10">
    <location>
        <begin position="355"/>
        <end position="393"/>
    </location>
</feature>
<keyword evidence="2" id="KW-0723">Serine/threonine-protein kinase</keyword>
<sequence length="631" mass="69861">MLPDFRFPPPLAYFPAATPPPSTHHRRHHLHSTIAPPAAAAALALAFFFLFAFAYRKLSRKRTVPADLKSPLPPPPHQFSYSLLRRATDSFSASNRLGQGGFGSVYKGLLPSGQEIAVKIMEASGSLQGEREFQNELSLASRIDPACCPHIVSILGFSSDAKIGKKRLILVYEFMQNGSLQDALMDKKCPELMPWQKRLSILVSIAKGIEYLHHSCDPPIVHGDIKPSNVLLGHNFDAKIADFGLSQSMSIDNEGGDENLGFANPEEQNGSILEGNVTAILEEDVTQSPESCCIEILDDAVDPPLSESEGVLDGVSVGSSLRRDWWWKQENPNGGSESGRVKDYVMEWIGGEIKKERPKKDLTGIDQPEDDDDDQKKKKKRQNVKLSKPRKSRKPREWWKEEFCEELTKKKKKKKKRGASHGGETWWQRGEEEGRKKKRKSKGSIDWWIDNLSGEFGGGGGGGRRSSQDVTNDGFVPKSGGVTSTPSMRGTVCYIAPEYGGGGGTLSRKCDVYSFGVLLLVLVSGRRPLQVTASPMKEFERANLVSWARHLAQSGKLLDLVDPNVESLDQEQALLCITIALLCLQRSPDKRPTMREIVGMLCGESNPPPLPFEFSPSPPSSFLFKSRRIPR</sequence>
<evidence type="ECO:0000259" key="12">
    <source>
        <dbReference type="PROSITE" id="PS50011"/>
    </source>
</evidence>
<evidence type="ECO:0000256" key="5">
    <source>
        <dbReference type="ARBA" id="ARBA00022777"/>
    </source>
</evidence>
<proteinExistence type="predicted"/>
<dbReference type="InterPro" id="IPR000719">
    <property type="entry name" value="Prot_kinase_dom"/>
</dbReference>
<dbReference type="PANTHER" id="PTHR46821">
    <property type="entry name" value="OS07G0586332 PROTEIN"/>
    <property type="match status" value="1"/>
</dbReference>
<keyword evidence="5" id="KW-0418">Kinase</keyword>
<evidence type="ECO:0000313" key="13">
    <source>
        <dbReference type="EMBL" id="RAL54127.1"/>
    </source>
</evidence>
<keyword evidence="11" id="KW-0812">Transmembrane</keyword>
<evidence type="ECO:0000256" key="8">
    <source>
        <dbReference type="ARBA" id="ARBA00048679"/>
    </source>
</evidence>
<dbReference type="Pfam" id="PF00069">
    <property type="entry name" value="Pkinase"/>
    <property type="match status" value="2"/>
</dbReference>
<evidence type="ECO:0000256" key="10">
    <source>
        <dbReference type="SAM" id="MobiDB-lite"/>
    </source>
</evidence>
<dbReference type="InterPro" id="IPR044576">
    <property type="entry name" value="At4g25390-like"/>
</dbReference>
<keyword evidence="11" id="KW-1133">Transmembrane helix</keyword>
<dbReference type="SMART" id="SM00220">
    <property type="entry name" value="S_TKc"/>
    <property type="match status" value="1"/>
</dbReference>
<dbReference type="PROSITE" id="PS50011">
    <property type="entry name" value="PROTEIN_KINASE_DOM"/>
    <property type="match status" value="1"/>
</dbReference>
<dbReference type="InterPro" id="IPR011009">
    <property type="entry name" value="Kinase-like_dom_sf"/>
</dbReference>
<feature type="compositionally biased region" description="Basic residues" evidence="10">
    <location>
        <begin position="377"/>
        <end position="393"/>
    </location>
</feature>
<feature type="transmembrane region" description="Helical" evidence="11">
    <location>
        <begin position="34"/>
        <end position="55"/>
    </location>
</feature>
<evidence type="ECO:0000256" key="9">
    <source>
        <dbReference type="PROSITE-ProRule" id="PRU10141"/>
    </source>
</evidence>
<accession>A0A328E8A7</accession>
<protein>
    <recommendedName>
        <fullName evidence="1">non-specific serine/threonine protein kinase</fullName>
        <ecNumber evidence="1">2.7.11.1</ecNumber>
    </recommendedName>
</protein>
<dbReference type="Gene3D" id="3.30.200.20">
    <property type="entry name" value="Phosphorylase Kinase, domain 1"/>
    <property type="match status" value="1"/>
</dbReference>
<organism evidence="13 14">
    <name type="scientific">Cuscuta australis</name>
    <dbReference type="NCBI Taxonomy" id="267555"/>
    <lineage>
        <taxon>Eukaryota</taxon>
        <taxon>Viridiplantae</taxon>
        <taxon>Streptophyta</taxon>
        <taxon>Embryophyta</taxon>
        <taxon>Tracheophyta</taxon>
        <taxon>Spermatophyta</taxon>
        <taxon>Magnoliopsida</taxon>
        <taxon>eudicotyledons</taxon>
        <taxon>Gunneridae</taxon>
        <taxon>Pentapetalae</taxon>
        <taxon>asterids</taxon>
        <taxon>lamiids</taxon>
        <taxon>Solanales</taxon>
        <taxon>Convolvulaceae</taxon>
        <taxon>Cuscuteae</taxon>
        <taxon>Cuscuta</taxon>
        <taxon>Cuscuta subgen. Grammica</taxon>
        <taxon>Cuscuta sect. Cleistogrammica</taxon>
    </lineage>
</organism>
<dbReference type="PROSITE" id="PS00107">
    <property type="entry name" value="PROTEIN_KINASE_ATP"/>
    <property type="match status" value="1"/>
</dbReference>
<reference evidence="13 14" key="1">
    <citation type="submission" date="2018-06" db="EMBL/GenBank/DDBJ databases">
        <title>The Genome of Cuscuta australis (Dodder) Provides Insight into the Evolution of Plant Parasitism.</title>
        <authorList>
            <person name="Liu H."/>
        </authorList>
    </citation>
    <scope>NUCLEOTIDE SEQUENCE [LARGE SCALE GENOMIC DNA]</scope>
    <source>
        <strain evidence="14">cv. Yunnan</strain>
        <tissue evidence="13">Vines</tissue>
    </source>
</reference>
<evidence type="ECO:0000256" key="4">
    <source>
        <dbReference type="ARBA" id="ARBA00022741"/>
    </source>
</evidence>
<evidence type="ECO:0000256" key="3">
    <source>
        <dbReference type="ARBA" id="ARBA00022679"/>
    </source>
</evidence>
<comment type="caution">
    <text evidence="13">The sequence shown here is derived from an EMBL/GenBank/DDBJ whole genome shotgun (WGS) entry which is preliminary data.</text>
</comment>
<comment type="catalytic activity">
    <reaction evidence="7">
        <text>L-threonyl-[protein] + ATP = O-phospho-L-threonyl-[protein] + ADP + H(+)</text>
        <dbReference type="Rhea" id="RHEA:46608"/>
        <dbReference type="Rhea" id="RHEA-COMP:11060"/>
        <dbReference type="Rhea" id="RHEA-COMP:11605"/>
        <dbReference type="ChEBI" id="CHEBI:15378"/>
        <dbReference type="ChEBI" id="CHEBI:30013"/>
        <dbReference type="ChEBI" id="CHEBI:30616"/>
        <dbReference type="ChEBI" id="CHEBI:61977"/>
        <dbReference type="ChEBI" id="CHEBI:456216"/>
        <dbReference type="EC" id="2.7.11.1"/>
    </reaction>
</comment>
<keyword evidence="3" id="KW-0808">Transferase</keyword>
<feature type="binding site" evidence="9">
    <location>
        <position position="119"/>
    </location>
    <ligand>
        <name>ATP</name>
        <dbReference type="ChEBI" id="CHEBI:30616"/>
    </ligand>
</feature>
<dbReference type="GO" id="GO:0005524">
    <property type="term" value="F:ATP binding"/>
    <property type="evidence" value="ECO:0007669"/>
    <property type="project" value="UniProtKB-UniRule"/>
</dbReference>
<dbReference type="EMBL" id="NQVE01000015">
    <property type="protein sequence ID" value="RAL54127.1"/>
    <property type="molecule type" value="Genomic_DNA"/>
</dbReference>
<dbReference type="GO" id="GO:0004674">
    <property type="term" value="F:protein serine/threonine kinase activity"/>
    <property type="evidence" value="ECO:0007669"/>
    <property type="project" value="UniProtKB-KW"/>
</dbReference>
<dbReference type="EC" id="2.7.11.1" evidence="1"/>
<dbReference type="PANTHER" id="PTHR46821:SF2">
    <property type="entry name" value="OS03G0251700 PROTEIN"/>
    <property type="match status" value="1"/>
</dbReference>
<keyword evidence="6 9" id="KW-0067">ATP-binding</keyword>
<feature type="domain" description="Protein kinase" evidence="12">
    <location>
        <begin position="91"/>
        <end position="613"/>
    </location>
</feature>